<proteinExistence type="predicted"/>
<dbReference type="Proteomes" id="UP001151760">
    <property type="component" value="Unassembled WGS sequence"/>
</dbReference>
<name>A0ABQ4Y9H9_9ASTR</name>
<keyword evidence="3" id="KW-1185">Reference proteome</keyword>
<gene>
    <name evidence="2" type="ORF">Tco_0706886</name>
</gene>
<evidence type="ECO:0000313" key="3">
    <source>
        <dbReference type="Proteomes" id="UP001151760"/>
    </source>
</evidence>
<dbReference type="EMBL" id="BQNB010010201">
    <property type="protein sequence ID" value="GJS74045.1"/>
    <property type="molecule type" value="Genomic_DNA"/>
</dbReference>
<accession>A0ABQ4Y9H9</accession>
<feature type="region of interest" description="Disordered" evidence="1">
    <location>
        <begin position="201"/>
        <end position="271"/>
    </location>
</feature>
<feature type="compositionally biased region" description="Basic and acidic residues" evidence="1">
    <location>
        <begin position="432"/>
        <end position="447"/>
    </location>
</feature>
<reference evidence="2" key="2">
    <citation type="submission" date="2022-01" db="EMBL/GenBank/DDBJ databases">
        <authorList>
            <person name="Yamashiro T."/>
            <person name="Shiraishi A."/>
            <person name="Satake H."/>
            <person name="Nakayama K."/>
        </authorList>
    </citation>
    <scope>NUCLEOTIDE SEQUENCE</scope>
</reference>
<reference evidence="2" key="1">
    <citation type="journal article" date="2022" name="Int. J. Mol. Sci.">
        <title>Draft Genome of Tanacetum Coccineum: Genomic Comparison of Closely Related Tanacetum-Family Plants.</title>
        <authorList>
            <person name="Yamashiro T."/>
            <person name="Shiraishi A."/>
            <person name="Nakayama K."/>
            <person name="Satake H."/>
        </authorList>
    </citation>
    <scope>NUCLEOTIDE SEQUENCE</scope>
</reference>
<protein>
    <submittedName>
        <fullName evidence="2">Uncharacterized protein</fullName>
    </submittedName>
</protein>
<evidence type="ECO:0000313" key="2">
    <source>
        <dbReference type="EMBL" id="GJS74045.1"/>
    </source>
</evidence>
<feature type="region of interest" description="Disordered" evidence="1">
    <location>
        <begin position="304"/>
        <end position="336"/>
    </location>
</feature>
<organism evidence="2 3">
    <name type="scientific">Tanacetum coccineum</name>
    <dbReference type="NCBI Taxonomy" id="301880"/>
    <lineage>
        <taxon>Eukaryota</taxon>
        <taxon>Viridiplantae</taxon>
        <taxon>Streptophyta</taxon>
        <taxon>Embryophyta</taxon>
        <taxon>Tracheophyta</taxon>
        <taxon>Spermatophyta</taxon>
        <taxon>Magnoliopsida</taxon>
        <taxon>eudicotyledons</taxon>
        <taxon>Gunneridae</taxon>
        <taxon>Pentapetalae</taxon>
        <taxon>asterids</taxon>
        <taxon>campanulids</taxon>
        <taxon>Asterales</taxon>
        <taxon>Asteraceae</taxon>
        <taxon>Asteroideae</taxon>
        <taxon>Anthemideae</taxon>
        <taxon>Anthemidinae</taxon>
        <taxon>Tanacetum</taxon>
    </lineage>
</organism>
<evidence type="ECO:0000256" key="1">
    <source>
        <dbReference type="SAM" id="MobiDB-lite"/>
    </source>
</evidence>
<feature type="region of interest" description="Disordered" evidence="1">
    <location>
        <begin position="404"/>
        <end position="447"/>
    </location>
</feature>
<sequence>MLVPARSISTVRPVRPIYTVRPVSTARQLASKIAQSNSVIRPNHPRLDIVRPKASNSSIKRSYFTQPVYRPKDLKPDVKTFRVKNMTTVRTRAIVSKGKVENVLKKAKWVWRPKMNYQDHVYKYNGSYMLKKFEYGNPEILLQDHAVVDSGCSSHMTGNKAYLSNYEDFNGGFMAFGSDPKGGDIVPLLPAMLAGAVVDQGEGSAQPAEPHHTPVDPISSTSQPPIPSPPHPSPPPHSPFQSPPHSPPHSPPYSPHQSPPFSPPHFSPPRINSLEKELKDTKQTLGNAVVKLVKKVKSLETALKRKSKKVLISESEGEESEDQGREIQDIDDDPIGRLKNKKSVLQSWRQLKLCQVCLLSSVSKAKSTDKGKRYRRRARSMAKKIDTGLDAEEEINTGIEEVSTGSTKVDFGTASKRGQREGKAPIVEEDIQATRKTKEQMRQEEAG</sequence>
<comment type="caution">
    <text evidence="2">The sequence shown here is derived from an EMBL/GenBank/DDBJ whole genome shotgun (WGS) entry which is preliminary data.</text>
</comment>
<feature type="compositionally biased region" description="Pro residues" evidence="1">
    <location>
        <begin position="224"/>
        <end position="267"/>
    </location>
</feature>